<accession>A0A0R1TT76</accession>
<comment type="caution">
    <text evidence="3">The sequence shown here is derived from an EMBL/GenBank/DDBJ whole genome shotgun (WGS) entry which is preliminary data.</text>
</comment>
<dbReference type="STRING" id="1423740.FC36_GL001422"/>
<organism evidence="3 4">
    <name type="scientific">Ligilactobacillus equi DSM 15833 = JCM 10991</name>
    <dbReference type="NCBI Taxonomy" id="1423740"/>
    <lineage>
        <taxon>Bacteria</taxon>
        <taxon>Bacillati</taxon>
        <taxon>Bacillota</taxon>
        <taxon>Bacilli</taxon>
        <taxon>Lactobacillales</taxon>
        <taxon>Lactobacillaceae</taxon>
        <taxon>Ligilactobacillus</taxon>
    </lineage>
</organism>
<evidence type="ECO:0000256" key="1">
    <source>
        <dbReference type="SAM" id="Phobius"/>
    </source>
</evidence>
<keyword evidence="1" id="KW-1133">Transmembrane helix</keyword>
<dbReference type="PATRIC" id="fig|1423740.3.peg.1531"/>
<keyword evidence="1" id="KW-0812">Transmembrane</keyword>
<dbReference type="Pfam" id="PF13473">
    <property type="entry name" value="Cupredoxin_1"/>
    <property type="match status" value="1"/>
</dbReference>
<reference evidence="3 4" key="1">
    <citation type="journal article" date="2015" name="Genome Announc.">
        <title>Expanding the biotechnology potential of lactobacilli through comparative genomics of 213 strains and associated genera.</title>
        <authorList>
            <person name="Sun Z."/>
            <person name="Harris H.M."/>
            <person name="McCann A."/>
            <person name="Guo C."/>
            <person name="Argimon S."/>
            <person name="Zhang W."/>
            <person name="Yang X."/>
            <person name="Jeffery I.B."/>
            <person name="Cooney J.C."/>
            <person name="Kagawa T.F."/>
            <person name="Liu W."/>
            <person name="Song Y."/>
            <person name="Salvetti E."/>
            <person name="Wrobel A."/>
            <person name="Rasinkangas P."/>
            <person name="Parkhill J."/>
            <person name="Rea M.C."/>
            <person name="O'Sullivan O."/>
            <person name="Ritari J."/>
            <person name="Douillard F.P."/>
            <person name="Paul Ross R."/>
            <person name="Yang R."/>
            <person name="Briner A.E."/>
            <person name="Felis G.E."/>
            <person name="de Vos W.M."/>
            <person name="Barrangou R."/>
            <person name="Klaenhammer T.R."/>
            <person name="Caufield P.W."/>
            <person name="Cui Y."/>
            <person name="Zhang H."/>
            <person name="O'Toole P.W."/>
        </authorList>
    </citation>
    <scope>NUCLEOTIDE SEQUENCE [LARGE SCALE GENOMIC DNA]</scope>
    <source>
        <strain evidence="3 4">DSM 15833</strain>
    </source>
</reference>
<proteinExistence type="predicted"/>
<keyword evidence="1" id="KW-0472">Membrane</keyword>
<evidence type="ECO:0000313" key="4">
    <source>
        <dbReference type="Proteomes" id="UP000051048"/>
    </source>
</evidence>
<dbReference type="Proteomes" id="UP000051048">
    <property type="component" value="Unassembled WGS sequence"/>
</dbReference>
<dbReference type="InterPro" id="IPR008972">
    <property type="entry name" value="Cupredoxin"/>
</dbReference>
<dbReference type="Gene3D" id="2.60.40.420">
    <property type="entry name" value="Cupredoxins - blue copper proteins"/>
    <property type="match status" value="1"/>
</dbReference>
<feature type="transmembrane region" description="Helical" evidence="1">
    <location>
        <begin position="9"/>
        <end position="27"/>
    </location>
</feature>
<evidence type="ECO:0000313" key="3">
    <source>
        <dbReference type="EMBL" id="KRL81827.1"/>
    </source>
</evidence>
<dbReference type="InterPro" id="IPR028096">
    <property type="entry name" value="EfeO_Cupredoxin"/>
</dbReference>
<dbReference type="AlphaFoldDB" id="A0A0R1TT76"/>
<feature type="domain" description="EfeO-type cupredoxin-like" evidence="2">
    <location>
        <begin position="19"/>
        <end position="127"/>
    </location>
</feature>
<name>A0A0R1TT76_9LACO</name>
<gene>
    <name evidence="3" type="ORF">FC36_GL001422</name>
</gene>
<dbReference type="EMBL" id="AZFH01000031">
    <property type="protein sequence ID" value="KRL81827.1"/>
    <property type="molecule type" value="Genomic_DNA"/>
</dbReference>
<sequence length="128" mass="14311">MKKMLVSQGLTLVIVAVLIVLIVWWFFLPHDRGQVQATIQGGKQVVQVTVDGGYQPETVVLKQGIPAQIQFDRRDPSSCLEQVVFPDFGINQFLTEKAITKIDLDTSKPGQYTYACGMDMFHGQVIIK</sequence>
<dbReference type="SUPFAM" id="SSF49503">
    <property type="entry name" value="Cupredoxins"/>
    <property type="match status" value="1"/>
</dbReference>
<protein>
    <recommendedName>
        <fullName evidence="2">EfeO-type cupredoxin-like domain-containing protein</fullName>
    </recommendedName>
</protein>
<evidence type="ECO:0000259" key="2">
    <source>
        <dbReference type="Pfam" id="PF13473"/>
    </source>
</evidence>